<organism evidence="1 2">
    <name type="scientific">Fusarium oxysporum f. sp. lycopersici (strain 4287 / CBS 123668 / FGSC 9935 / NRRL 34936)</name>
    <name type="common">Fusarium vascular wilt of tomato</name>
    <dbReference type="NCBI Taxonomy" id="426428"/>
    <lineage>
        <taxon>Eukaryota</taxon>
        <taxon>Fungi</taxon>
        <taxon>Dikarya</taxon>
        <taxon>Ascomycota</taxon>
        <taxon>Pezizomycotina</taxon>
        <taxon>Sordariomycetes</taxon>
        <taxon>Hypocreomycetidae</taxon>
        <taxon>Hypocreales</taxon>
        <taxon>Nectriaceae</taxon>
        <taxon>Fusarium</taxon>
        <taxon>Fusarium oxysporum species complex</taxon>
    </lineage>
</organism>
<dbReference type="AlphaFoldDB" id="A0A0J9VK28"/>
<dbReference type="RefSeq" id="XP_018249146.1">
    <property type="nucleotide sequence ID" value="XM_018400744.1"/>
</dbReference>
<dbReference type="KEGG" id="fox:FOXG_20464"/>
<protein>
    <submittedName>
        <fullName evidence="1">Uncharacterized protein</fullName>
    </submittedName>
</protein>
<accession>A0A0J9VK28</accession>
<proteinExistence type="predicted"/>
<dbReference type="GeneID" id="28961170"/>
<sequence>MLNSPFNCRILCSLNGLKSRCSGLVSSCLVLTRVRCRGAVTDIAHTETI</sequence>
<gene>
    <name evidence="1" type="ORF">FOXG_20464</name>
</gene>
<dbReference type="Proteomes" id="UP000009097">
    <property type="component" value="Unassembled WGS sequence"/>
</dbReference>
<dbReference type="EMBL" id="DS231709">
    <property type="protein sequence ID" value="KNB11101.1"/>
    <property type="molecule type" value="Genomic_DNA"/>
</dbReference>
<evidence type="ECO:0000313" key="2">
    <source>
        <dbReference type="Proteomes" id="UP000009097"/>
    </source>
</evidence>
<evidence type="ECO:0000313" key="1">
    <source>
        <dbReference type="EMBL" id="KNB11101.1"/>
    </source>
</evidence>
<name>A0A0J9VK28_FUSO4</name>
<reference evidence="1" key="2">
    <citation type="journal article" date="2010" name="Nature">
        <title>Comparative genomics reveals mobile pathogenicity chromosomes in Fusarium.</title>
        <authorList>
            <person name="Ma L.J."/>
            <person name="van der Does H.C."/>
            <person name="Borkovich K.A."/>
            <person name="Coleman J.J."/>
            <person name="Daboussi M.J."/>
            <person name="Di Pietro A."/>
            <person name="Dufresne M."/>
            <person name="Freitag M."/>
            <person name="Grabherr M."/>
            <person name="Henrissat B."/>
            <person name="Houterman P.M."/>
            <person name="Kang S."/>
            <person name="Shim W.B."/>
            <person name="Woloshuk C."/>
            <person name="Xie X."/>
            <person name="Xu J.R."/>
            <person name="Antoniw J."/>
            <person name="Baker S.E."/>
            <person name="Bluhm B.H."/>
            <person name="Breakspear A."/>
            <person name="Brown D.W."/>
            <person name="Butchko R.A."/>
            <person name="Chapman S."/>
            <person name="Coulson R."/>
            <person name="Coutinho P.M."/>
            <person name="Danchin E.G."/>
            <person name="Diener A."/>
            <person name="Gale L.R."/>
            <person name="Gardiner D.M."/>
            <person name="Goff S."/>
            <person name="Hammond-Kosack K.E."/>
            <person name="Hilburn K."/>
            <person name="Hua-Van A."/>
            <person name="Jonkers W."/>
            <person name="Kazan K."/>
            <person name="Kodira C.D."/>
            <person name="Koehrsen M."/>
            <person name="Kumar L."/>
            <person name="Lee Y.H."/>
            <person name="Li L."/>
            <person name="Manners J.M."/>
            <person name="Miranda-Saavedra D."/>
            <person name="Mukherjee M."/>
            <person name="Park G."/>
            <person name="Park J."/>
            <person name="Park S.Y."/>
            <person name="Proctor R.H."/>
            <person name="Regev A."/>
            <person name="Ruiz-Roldan M.C."/>
            <person name="Sain D."/>
            <person name="Sakthikumar S."/>
            <person name="Sykes S."/>
            <person name="Schwartz D.C."/>
            <person name="Turgeon B.G."/>
            <person name="Wapinski I."/>
            <person name="Yoder O."/>
            <person name="Young S."/>
            <person name="Zeng Q."/>
            <person name="Zhou S."/>
            <person name="Galagan J."/>
            <person name="Cuomo C.A."/>
            <person name="Kistler H.C."/>
            <person name="Rep M."/>
        </authorList>
    </citation>
    <scope>NUCLEOTIDE SEQUENCE [LARGE SCALE GENOMIC DNA]</scope>
    <source>
        <strain evidence="1">4287</strain>
    </source>
</reference>
<reference evidence="1" key="1">
    <citation type="submission" date="2007-04" db="EMBL/GenBank/DDBJ databases">
        <authorList>
            <consortium name="The Broad Institute Genome Sequencing Platform"/>
            <person name="Birren B."/>
            <person name="Lander E."/>
            <person name="Galagan J."/>
            <person name="Nusbaum C."/>
            <person name="Devon K."/>
            <person name="Ma L.-J."/>
            <person name="Jaffe D."/>
            <person name="Butler J."/>
            <person name="Alvarez P."/>
            <person name="Gnerre S."/>
            <person name="Grabherr M."/>
            <person name="Kleber M."/>
            <person name="Mauceli E."/>
            <person name="Brockman W."/>
            <person name="MacCallum I.A."/>
            <person name="Young S."/>
            <person name="LaButti K."/>
            <person name="DeCaprio D."/>
            <person name="Crawford M."/>
            <person name="Koehrsen M."/>
            <person name="Engels R."/>
            <person name="Montgomery P."/>
            <person name="Pearson M."/>
            <person name="Howarth C."/>
            <person name="Larson L."/>
            <person name="White J."/>
            <person name="O'Leary S."/>
            <person name="Kodira C."/>
            <person name="Zeng Q."/>
            <person name="Yandava C."/>
            <person name="Alvarado L."/>
            <person name="Kistler C."/>
            <person name="Shim W.-B."/>
            <person name="Kang S."/>
            <person name="Woloshuk C."/>
        </authorList>
    </citation>
    <scope>NUCLEOTIDE SEQUENCE</scope>
    <source>
        <strain evidence="1">4287</strain>
    </source>
</reference>
<dbReference type="VEuPathDB" id="FungiDB:FOXG_20464"/>